<keyword evidence="3 7" id="KW-0378">Hydrolase</keyword>
<name>A0A0N8HHR6_9GAMM</name>
<feature type="region of interest" description="Disordered" evidence="5">
    <location>
        <begin position="192"/>
        <end position="213"/>
    </location>
</feature>
<gene>
    <name evidence="7" type="ORF">AOG27_20710</name>
</gene>
<proteinExistence type="predicted"/>
<dbReference type="Proteomes" id="UP000050378">
    <property type="component" value="Unassembled WGS sequence"/>
</dbReference>
<accession>A0A0N8HHR6</accession>
<feature type="domain" description="Metallo-beta-lactamase" evidence="6">
    <location>
        <begin position="12"/>
        <end position="192"/>
    </location>
</feature>
<sequence>MKVKAVPVTGFAQNCRIIICEQTNKAALVDPGGDADKLQAELAALNCQLEAIYLTHGHLDHVGAAKQLAEHFSVDIIGPHLDDKFWFDALPMQAQMFGFAPITPFYPTKWLNHGDTITVGELELSVRHCPGHTPGHVVFYHQGSEQVIVGDVIFQGSVGRTDFPKGDSAQLIESIKSEILSFSDEVAILPGHGPNTTVGHERKTNPFISGRFG</sequence>
<dbReference type="PATRIC" id="fig|570156.3.peg.2351"/>
<dbReference type="AlphaFoldDB" id="A0A0N8HHR6"/>
<reference evidence="7 8" key="1">
    <citation type="submission" date="2015-09" db="EMBL/GenBank/DDBJ databases">
        <title>Draft Genome Sequence of Pseudoalteromonas lipolytica UCD-48B.</title>
        <authorList>
            <person name="Krusor M."/>
            <person name="Coil D.A."/>
            <person name="Lang J.M."/>
            <person name="Eisen J.A."/>
            <person name="Alexiev A."/>
        </authorList>
    </citation>
    <scope>NUCLEOTIDE SEQUENCE [LARGE SCALE GENOMIC DNA]</scope>
    <source>
        <strain evidence="7 8">UCD-48B</strain>
    </source>
</reference>
<dbReference type="EMBL" id="LJTC01000022">
    <property type="protein sequence ID" value="KPM76224.1"/>
    <property type="molecule type" value="Genomic_DNA"/>
</dbReference>
<dbReference type="OrthoDB" id="9802991at2"/>
<dbReference type="GO" id="GO:0016787">
    <property type="term" value="F:hydrolase activity"/>
    <property type="evidence" value="ECO:0007669"/>
    <property type="project" value="UniProtKB-KW"/>
</dbReference>
<evidence type="ECO:0000256" key="4">
    <source>
        <dbReference type="ARBA" id="ARBA00022833"/>
    </source>
</evidence>
<dbReference type="InterPro" id="IPR051453">
    <property type="entry name" value="MBL_Glyoxalase_II"/>
</dbReference>
<organism evidence="7 8">
    <name type="scientific">Pseudoalteromonas lipolytica</name>
    <dbReference type="NCBI Taxonomy" id="570156"/>
    <lineage>
        <taxon>Bacteria</taxon>
        <taxon>Pseudomonadati</taxon>
        <taxon>Pseudomonadota</taxon>
        <taxon>Gammaproteobacteria</taxon>
        <taxon>Alteromonadales</taxon>
        <taxon>Pseudoalteromonadaceae</taxon>
        <taxon>Pseudoalteromonas</taxon>
    </lineage>
</organism>
<dbReference type="Gene3D" id="3.60.15.10">
    <property type="entry name" value="Ribonuclease Z/Hydroxyacylglutathione hydrolase-like"/>
    <property type="match status" value="1"/>
</dbReference>
<comment type="caution">
    <text evidence="7">The sequence shown here is derived from an EMBL/GenBank/DDBJ whole genome shotgun (WGS) entry which is preliminary data.</text>
</comment>
<keyword evidence="2" id="KW-0479">Metal-binding</keyword>
<evidence type="ECO:0000256" key="2">
    <source>
        <dbReference type="ARBA" id="ARBA00022723"/>
    </source>
</evidence>
<dbReference type="Pfam" id="PF00753">
    <property type="entry name" value="Lactamase_B"/>
    <property type="match status" value="1"/>
</dbReference>
<comment type="cofactor">
    <cofactor evidence="1">
        <name>Zn(2+)</name>
        <dbReference type="ChEBI" id="CHEBI:29105"/>
    </cofactor>
</comment>
<dbReference type="PANTHER" id="PTHR46233:SF3">
    <property type="entry name" value="HYDROXYACYLGLUTATHIONE HYDROLASE GLOC"/>
    <property type="match status" value="1"/>
</dbReference>
<protein>
    <submittedName>
        <fullName evidence="7">MBL fold metallo-hydrolase</fullName>
    </submittedName>
</protein>
<evidence type="ECO:0000313" key="8">
    <source>
        <dbReference type="Proteomes" id="UP000050378"/>
    </source>
</evidence>
<dbReference type="STRING" id="570156.AOG27_20710"/>
<evidence type="ECO:0000259" key="6">
    <source>
        <dbReference type="SMART" id="SM00849"/>
    </source>
</evidence>
<evidence type="ECO:0000313" key="7">
    <source>
        <dbReference type="EMBL" id="KPM76224.1"/>
    </source>
</evidence>
<dbReference type="PANTHER" id="PTHR46233">
    <property type="entry name" value="HYDROXYACYLGLUTATHIONE HYDROLASE GLOC"/>
    <property type="match status" value="1"/>
</dbReference>
<dbReference type="SUPFAM" id="SSF56281">
    <property type="entry name" value="Metallo-hydrolase/oxidoreductase"/>
    <property type="match status" value="1"/>
</dbReference>
<evidence type="ECO:0000256" key="5">
    <source>
        <dbReference type="SAM" id="MobiDB-lite"/>
    </source>
</evidence>
<dbReference type="RefSeq" id="WP_054554886.1">
    <property type="nucleotide sequence ID" value="NZ_LJTC01000022.1"/>
</dbReference>
<dbReference type="InterPro" id="IPR036866">
    <property type="entry name" value="RibonucZ/Hydroxyglut_hydro"/>
</dbReference>
<dbReference type="SMART" id="SM00849">
    <property type="entry name" value="Lactamase_B"/>
    <property type="match status" value="1"/>
</dbReference>
<dbReference type="CDD" id="cd07737">
    <property type="entry name" value="YcbL-like_MBL-fold"/>
    <property type="match status" value="1"/>
</dbReference>
<dbReference type="GO" id="GO:0046872">
    <property type="term" value="F:metal ion binding"/>
    <property type="evidence" value="ECO:0007669"/>
    <property type="project" value="UniProtKB-KW"/>
</dbReference>
<dbReference type="InterPro" id="IPR001279">
    <property type="entry name" value="Metallo-B-lactamas"/>
</dbReference>
<evidence type="ECO:0000256" key="1">
    <source>
        <dbReference type="ARBA" id="ARBA00001947"/>
    </source>
</evidence>
<evidence type="ECO:0000256" key="3">
    <source>
        <dbReference type="ARBA" id="ARBA00022801"/>
    </source>
</evidence>
<keyword evidence="4" id="KW-0862">Zinc</keyword>